<dbReference type="Proteomes" id="UP001217089">
    <property type="component" value="Unassembled WGS sequence"/>
</dbReference>
<feature type="compositionally biased region" description="Polar residues" evidence="1">
    <location>
        <begin position="65"/>
        <end position="75"/>
    </location>
</feature>
<feature type="compositionally biased region" description="Polar residues" evidence="1">
    <location>
        <begin position="752"/>
        <end position="761"/>
    </location>
</feature>
<feature type="compositionally biased region" description="Polar residues" evidence="1">
    <location>
        <begin position="857"/>
        <end position="875"/>
    </location>
</feature>
<feature type="region of interest" description="Disordered" evidence="1">
    <location>
        <begin position="92"/>
        <end position="122"/>
    </location>
</feature>
<organism evidence="2 3">
    <name type="scientific">Tegillarca granosa</name>
    <name type="common">Malaysian cockle</name>
    <name type="synonym">Anadara granosa</name>
    <dbReference type="NCBI Taxonomy" id="220873"/>
    <lineage>
        <taxon>Eukaryota</taxon>
        <taxon>Metazoa</taxon>
        <taxon>Spiralia</taxon>
        <taxon>Lophotrochozoa</taxon>
        <taxon>Mollusca</taxon>
        <taxon>Bivalvia</taxon>
        <taxon>Autobranchia</taxon>
        <taxon>Pteriomorphia</taxon>
        <taxon>Arcoida</taxon>
        <taxon>Arcoidea</taxon>
        <taxon>Arcidae</taxon>
        <taxon>Tegillarca</taxon>
    </lineage>
</organism>
<feature type="region of interest" description="Disordered" evidence="1">
    <location>
        <begin position="507"/>
        <end position="605"/>
    </location>
</feature>
<feature type="compositionally biased region" description="Basic and acidic residues" evidence="1">
    <location>
        <begin position="936"/>
        <end position="981"/>
    </location>
</feature>
<feature type="compositionally biased region" description="Basic and acidic residues" evidence="1">
    <location>
        <begin position="526"/>
        <end position="553"/>
    </location>
</feature>
<sequence length="981" mass="109740">MGCFSLHFLQKMAEPVREQVQNLNLSAQDTGLAETNGVNQEVDQEFVHIMADTDSPNLQQQQQQDPSIKHTTNGDANMELNKGDHFEEKMYLDDSSDEDGDDFEYSKPDNSEQKVPVSFGDDNAFNEHRDNLGETGASQFDGFQPFFPQGYQEEMTPESQGQVSGPLLDNAASSQGQGQISDICEPSDSNQATLLDFDQQNEMVDSQPANMQETNPFMETQSSDMYSNNPFLADLSRSDGVESQQVVPEAPVEDKSGSQLSQTPDLILMGESCPPVTHDSDASSSLSEISGFDKAQNVIPSIAQESDTTPDNANVPLSEVSSSVPEVAICDDLSRPQGQGDYDSDDQDVRSYEEQKGDSLSQEHKNNISDFHSQNEEFVSSGQELPSQDQDFRSCDQEFVSEEQDFPSHDQEFQSKDTEFVLKNDQEFQSLDQVIPPQDQEFQSLNQVILPRDQEFQSNDQVIPPQDREFQSLNQVILPQDQEFQSLDQVIPPQDKEFQSLDQVIPPQDQEFQSNDKVIPQQDQELQSHDQEIRPHDEGIQLHDQEIKSHDQEIQVLDQEIQSHDQEIQSHDQEIQSNQPQAQEPDILPSSQQMDDLNEENEKTKSFQEAEMDFISQGLISKQIESPEEDMTERCMGLIEPTQIVPEEEIPQDPLEMAGANSDIDHMFPSSDGFPQDAKMDGSITMEGSQGFETGDQMLNDVCKTPVDVSSSDQSSSSQPQMDMRESGMSGSFILESGETLDDHPDEYPNDVSKSLTQGSSDEGEADDLNEQDSGLDTGIPNQMSRSAMEDSIILDDAETFDDQPQYGNEMTGSMIDDSGVDQKMESEVIPPQESVPSAMEGSVSLEENQKIEDNLTGMSSSLIDDSIPAQSTEPFQELDDRNVENDYVPPQNGTPLHQGIPDIHYQSYDSQSGEIIETGEAQGEDYNDDISSEESQDHLETSQRLAEEVSEHKDFTHRHPSEFEVEQKEMDQGYFEQKKS</sequence>
<accession>A0ABQ9EQP2</accession>
<feature type="compositionally biased region" description="Acidic residues" evidence="1">
    <location>
        <begin position="94"/>
        <end position="103"/>
    </location>
</feature>
<feature type="region of interest" description="Disordered" evidence="1">
    <location>
        <begin position="150"/>
        <end position="188"/>
    </location>
</feature>
<reference evidence="2 3" key="1">
    <citation type="submission" date="2022-12" db="EMBL/GenBank/DDBJ databases">
        <title>Chromosome-level genome of Tegillarca granosa.</title>
        <authorList>
            <person name="Kim J."/>
        </authorList>
    </citation>
    <scope>NUCLEOTIDE SEQUENCE [LARGE SCALE GENOMIC DNA]</scope>
    <source>
        <strain evidence="2">Teg-2019</strain>
        <tissue evidence="2">Adductor muscle</tissue>
    </source>
</reference>
<feature type="region of interest" description="Disordered" evidence="1">
    <location>
        <begin position="233"/>
        <end position="260"/>
    </location>
</feature>
<feature type="compositionally biased region" description="Acidic residues" evidence="1">
    <location>
        <begin position="793"/>
        <end position="802"/>
    </location>
</feature>
<feature type="region of interest" description="Disordered" evidence="1">
    <location>
        <begin position="304"/>
        <end position="363"/>
    </location>
</feature>
<name>A0ABQ9EQP2_TEGGR</name>
<feature type="compositionally biased region" description="Polar residues" evidence="1">
    <location>
        <begin position="510"/>
        <end position="525"/>
    </location>
</feature>
<feature type="compositionally biased region" description="Polar residues" evidence="1">
    <location>
        <begin position="772"/>
        <end position="786"/>
    </location>
</feature>
<feature type="compositionally biased region" description="Basic and acidic residues" evidence="1">
    <location>
        <begin position="561"/>
        <end position="574"/>
    </location>
</feature>
<feature type="compositionally biased region" description="Low complexity" evidence="1">
    <location>
        <begin position="707"/>
        <end position="719"/>
    </location>
</feature>
<protein>
    <submittedName>
        <fullName evidence="2">Uncharacterized protein</fullName>
    </submittedName>
</protein>
<comment type="caution">
    <text evidence="2">The sequence shown here is derived from an EMBL/GenBank/DDBJ whole genome shotgun (WGS) entry which is preliminary data.</text>
</comment>
<feature type="compositionally biased region" description="Polar residues" evidence="1">
    <location>
        <begin position="171"/>
        <end position="180"/>
    </location>
</feature>
<evidence type="ECO:0000256" key="1">
    <source>
        <dbReference type="SAM" id="MobiDB-lite"/>
    </source>
</evidence>
<feature type="compositionally biased region" description="Basic and acidic residues" evidence="1">
    <location>
        <begin position="347"/>
        <end position="363"/>
    </location>
</feature>
<keyword evidence="3" id="KW-1185">Reference proteome</keyword>
<feature type="compositionally biased region" description="Acidic residues" evidence="1">
    <location>
        <begin position="923"/>
        <end position="935"/>
    </location>
</feature>
<feature type="compositionally biased region" description="Low complexity" evidence="1">
    <location>
        <begin position="315"/>
        <end position="327"/>
    </location>
</feature>
<dbReference type="Gene3D" id="1.20.5.340">
    <property type="match status" value="1"/>
</dbReference>
<feature type="region of interest" description="Disordered" evidence="1">
    <location>
        <begin position="669"/>
        <end position="981"/>
    </location>
</feature>
<evidence type="ECO:0000313" key="3">
    <source>
        <dbReference type="Proteomes" id="UP001217089"/>
    </source>
</evidence>
<gene>
    <name evidence="2" type="ORF">KUTeg_015617</name>
</gene>
<feature type="compositionally biased region" description="Acidic residues" evidence="1">
    <location>
        <begin position="762"/>
        <end position="771"/>
    </location>
</feature>
<feature type="region of interest" description="Disordered" evidence="1">
    <location>
        <begin position="56"/>
        <end position="80"/>
    </location>
</feature>
<dbReference type="EMBL" id="JARBDR010000793">
    <property type="protein sequence ID" value="KAJ8307533.1"/>
    <property type="molecule type" value="Genomic_DNA"/>
</dbReference>
<evidence type="ECO:0000313" key="2">
    <source>
        <dbReference type="EMBL" id="KAJ8307533.1"/>
    </source>
</evidence>
<proteinExistence type="predicted"/>